<keyword evidence="4" id="KW-1185">Reference proteome</keyword>
<feature type="compositionally biased region" description="Low complexity" evidence="1">
    <location>
        <begin position="131"/>
        <end position="148"/>
    </location>
</feature>
<comment type="caution">
    <text evidence="3">The sequence shown here is derived from an EMBL/GenBank/DDBJ whole genome shotgun (WGS) entry which is preliminary data.</text>
</comment>
<reference evidence="3 4" key="1">
    <citation type="journal article" date="2013" name="Curr. Biol.">
        <title>The Genome of the Foraminiferan Reticulomyxa filosa.</title>
        <authorList>
            <person name="Glockner G."/>
            <person name="Hulsmann N."/>
            <person name="Schleicher M."/>
            <person name="Noegel A.A."/>
            <person name="Eichinger L."/>
            <person name="Gallinger C."/>
            <person name="Pawlowski J."/>
            <person name="Sierra R."/>
            <person name="Euteneuer U."/>
            <person name="Pillet L."/>
            <person name="Moustafa A."/>
            <person name="Platzer M."/>
            <person name="Groth M."/>
            <person name="Szafranski K."/>
            <person name="Schliwa M."/>
        </authorList>
    </citation>
    <scope>NUCLEOTIDE SEQUENCE [LARGE SCALE GENOMIC DNA]</scope>
</reference>
<dbReference type="Proteomes" id="UP000023152">
    <property type="component" value="Unassembled WGS sequence"/>
</dbReference>
<evidence type="ECO:0000313" key="4">
    <source>
        <dbReference type="Proteomes" id="UP000023152"/>
    </source>
</evidence>
<feature type="non-terminal residue" evidence="3">
    <location>
        <position position="305"/>
    </location>
</feature>
<keyword evidence="2" id="KW-0812">Transmembrane</keyword>
<keyword evidence="2" id="KW-0472">Membrane</keyword>
<evidence type="ECO:0000313" key="3">
    <source>
        <dbReference type="EMBL" id="ETO29036.1"/>
    </source>
</evidence>
<dbReference type="EMBL" id="ASPP01006295">
    <property type="protein sequence ID" value="ETO29036.1"/>
    <property type="molecule type" value="Genomic_DNA"/>
</dbReference>
<organism evidence="3 4">
    <name type="scientific">Reticulomyxa filosa</name>
    <dbReference type="NCBI Taxonomy" id="46433"/>
    <lineage>
        <taxon>Eukaryota</taxon>
        <taxon>Sar</taxon>
        <taxon>Rhizaria</taxon>
        <taxon>Retaria</taxon>
        <taxon>Foraminifera</taxon>
        <taxon>Monothalamids</taxon>
        <taxon>Reticulomyxidae</taxon>
        <taxon>Reticulomyxa</taxon>
    </lineage>
</organism>
<proteinExistence type="predicted"/>
<gene>
    <name evidence="3" type="ORF">RFI_08089</name>
</gene>
<feature type="transmembrane region" description="Helical" evidence="2">
    <location>
        <begin position="271"/>
        <end position="295"/>
    </location>
</feature>
<evidence type="ECO:0000256" key="1">
    <source>
        <dbReference type="SAM" id="MobiDB-lite"/>
    </source>
</evidence>
<feature type="region of interest" description="Disordered" evidence="1">
    <location>
        <begin position="131"/>
        <end position="150"/>
    </location>
</feature>
<protein>
    <submittedName>
        <fullName evidence="3">Uncharacterized protein</fullName>
    </submittedName>
</protein>
<sequence length="305" mass="36104">MEKSDQISILQFLLDECSFCFQVILAKRLLTTKRYRFDCFWDMTTSTKSTLNPFLKENLAADYTVDNGSNMKQSVRQFCMIKNIESNLQKLWTWYGACHQMLSLFLFPFEQCVIESEEKWSKKKQQELNFSSSQSQQQRQQENEQNVSPDKNVPVTPVWSLFSYFLFSKLLILSLGTLCYRSFGLFDKSRHMHEGVIDIAANDPLLFDNFGWLTNWDGEHFMRIMTVTRDYSITTRTYPFAQKHLLGNNYSMVVIGYEHERQYAYFPGMPLIIFIIFLWNNFTFFISSVLLYYLTKLTFANDHNM</sequence>
<dbReference type="AlphaFoldDB" id="X6NSR1"/>
<accession>X6NSR1</accession>
<evidence type="ECO:0000256" key="2">
    <source>
        <dbReference type="SAM" id="Phobius"/>
    </source>
</evidence>
<keyword evidence="2" id="KW-1133">Transmembrane helix</keyword>
<name>X6NSR1_RETFI</name>